<accession>A0A8H5B593</accession>
<gene>
    <name evidence="2" type="ORF">D9619_006106</name>
</gene>
<dbReference type="Proteomes" id="UP000567179">
    <property type="component" value="Unassembled WGS sequence"/>
</dbReference>
<name>A0A8H5B593_9AGAR</name>
<feature type="coiled-coil region" evidence="1">
    <location>
        <begin position="1488"/>
        <end position="1533"/>
    </location>
</feature>
<comment type="caution">
    <text evidence="2">The sequence shown here is derived from an EMBL/GenBank/DDBJ whole genome shotgun (WGS) entry which is preliminary data.</text>
</comment>
<dbReference type="EMBL" id="JAACJJ010000042">
    <property type="protein sequence ID" value="KAF5316486.1"/>
    <property type="molecule type" value="Genomic_DNA"/>
</dbReference>
<evidence type="ECO:0000313" key="2">
    <source>
        <dbReference type="EMBL" id="KAF5316486.1"/>
    </source>
</evidence>
<reference evidence="2 3" key="1">
    <citation type="journal article" date="2020" name="ISME J.">
        <title>Uncovering the hidden diversity of litter-decomposition mechanisms in mushroom-forming fungi.</title>
        <authorList>
            <person name="Floudas D."/>
            <person name="Bentzer J."/>
            <person name="Ahren D."/>
            <person name="Johansson T."/>
            <person name="Persson P."/>
            <person name="Tunlid A."/>
        </authorList>
    </citation>
    <scope>NUCLEOTIDE SEQUENCE [LARGE SCALE GENOMIC DNA]</scope>
    <source>
        <strain evidence="2 3">CBS 101986</strain>
    </source>
</reference>
<evidence type="ECO:0000256" key="1">
    <source>
        <dbReference type="SAM" id="Coils"/>
    </source>
</evidence>
<evidence type="ECO:0000313" key="3">
    <source>
        <dbReference type="Proteomes" id="UP000567179"/>
    </source>
</evidence>
<proteinExistence type="predicted"/>
<organism evidence="2 3">
    <name type="scientific">Psilocybe cf. subviscida</name>
    <dbReference type="NCBI Taxonomy" id="2480587"/>
    <lineage>
        <taxon>Eukaryota</taxon>
        <taxon>Fungi</taxon>
        <taxon>Dikarya</taxon>
        <taxon>Basidiomycota</taxon>
        <taxon>Agaricomycotina</taxon>
        <taxon>Agaricomycetes</taxon>
        <taxon>Agaricomycetidae</taxon>
        <taxon>Agaricales</taxon>
        <taxon>Agaricineae</taxon>
        <taxon>Strophariaceae</taxon>
        <taxon>Psilocybe</taxon>
    </lineage>
</organism>
<dbReference type="OrthoDB" id="3219467at2759"/>
<keyword evidence="3" id="KW-1185">Reference proteome</keyword>
<keyword evidence="1" id="KW-0175">Coiled coil</keyword>
<protein>
    <submittedName>
        <fullName evidence="2">Uncharacterized protein</fullName>
    </submittedName>
</protein>
<sequence>MEKSRHEFTWNGDTDVFVVRKRKLEAGKFVCPDFPGEEFYRSTQFDIYINKSTLKDRLDEKKKTTRKSDHTKVKGRKKPFDTYAANDGQECPIPTRLVPFTDQVDYNDEQQSKLWEVFANYLVKADKKAGTKPQYLRYRLAPTASTEVFFTPLARKPVLGVTKEVLQDVIDQKTGNTGNYDNWKLTALTYDEANQRTDLKIVGTNFLCLYHAWMKRDEYVTLWNAWNSPSSLMLPFPKNDKKTRTALAGLNQGLNAGGHPVDGIEIPLTTQKIQSAARKRKDDGDNALAIMGKSATDVFDFLDGRDVATYISPLQFIKLWGDNPPATGMKTPPSEWLHRSAYSFGGILATTSLKSSDSPNNLIFGSAECNTDMIRAETFIKGLLAQDGTRKFKGSLTTTCTRDGKVTRRDFGLVNPRVDVPTFEVQYPWLCFELKYVFKMPQKSSPFGCVLNAETKFDPWSLYVPLAIEPRMDTWLISYLKGEKLTPKLPKALADTSFMTLPALDTIYFDLNIATLAWKAAQAGLSEIELPDMVVKNPRVLAVASDSVAPQDESDLPVGAKAFVLLGDVDIPVPPGGFVFQGDMKIFGTPIIGQLERWLGPPPADIVVGIDPPCWERVTLPGDFHLSTLIPLLKDTPYDVITFRNVALWHQNYEFDKTRATGWHFDADWVIEPSCGVLHDVLRTVLRVDKPVLSIHAALGSTQQWDAPLDFHSFTLEGIFAGLALSPIPGLQLTSIGVRLLGIRGFELNPEPHATLSYGFSIFGTMTIDVPGSIIPLDLTYTMGVDSGYVGISAEISGDIWKNALGVQNLMLEDVSFATSFSLSSAWKSLSFSTSATFWYLGSQAVLSGSFSPDSGQFELAAGFDEFGMQEIDSIFYTLFGESLSLPDYDLHIGSAVFSIASGTGISLALQNVNVAGHTALDVAVSLSTSGVQLSGALSSTQISFGQVSIHDAALNISFWTEKNVQVDIMLAGSLTVDFLDATIKAYVHLYPGDTGVDWAVIASLSANNKPIAISDIVSSIEKGSYLDLSLRDAAIIAASRDDLATSPAFLQQYTVRQGIQVAAIIDSLPMLDTLLKSKVSGLVLSAGWSKESGFDLKIDLPTSTLDFGGGIRSTPISLEIRTKPLELAVSAGLVVPVKDSKSLEFTFALAAGVDKASTSAHMHDWWDRPFGVDNFKIGPTVTLAIEITYSIFMTTGTPTGFGVSGGFEIGSTPAEVTMNITEDPKGQLLSGSLKNLDVSDVIEFGGKLVQADIPKIHDLLKFEKLSLYVCPFGVNLGGTTYPAGFSFKAALLFLKHRADIECTIDKTKKSVFLNGGVDNFELGPLSVRGATGPRAKLECELGTSTQELILDGIVDLFDSQAQIYVHFQLLPSPTFKFHTLLQFAHIFTYQLDAELLGSLDTLKDADFILTSTFESHVLDYVAQQIIQLLNAVEASAKHGLEVAQQKTEEAKQQWQSYVDDKQYQLLEAQKRWQEYEQSIRGSSQPIIDNWVAEVDRLESKVDNARKTFDGAMAEAQNKLEEANRHRGAAMADAGNEVLKAKQKWADDVGVAKKGLDDATAAVSHAFGDAQQAVKDAEAKVATWQNEIDEVTSRIKEYADAPAIQVWKKLALVPLGGELAGLEAGKLAAEGVLHLAQGVLHGTDLAFKEGAVVAAQKLLDGAEAVGQAGLDAARKVLDETDKATQMAVDQAGDLLKLTEKGVDSAALKLAKQTLEAFKSAQRAVYDAAVDAIGGLMKSAEYLAFTAAQAGLNFVGHFTDLLDVAKGALHLAEEASGTIATIMGAIVNFGAKAVNIQSMSLSGTLRGALGLGGENSRPLSATVEGYVLGVSFKTEVTFDPKDAVAFVKALFDQLWSILKGAANTLVHLVDTGSVKSAPAQIVPIFASPTTVAFRTLVTSKGDAQRFDHFLPPVPSERQDLLGSMLSTSDSDGEVTFIAPLIAVEHQVELLPFAVARARFIEYQVKGTHEDTEPFKRRGLVMLPAGPFTAGPPSNPVRP</sequence>
<feature type="coiled-coil region" evidence="1">
    <location>
        <begin position="1567"/>
        <end position="1601"/>
    </location>
</feature>